<evidence type="ECO:0000256" key="5">
    <source>
        <dbReference type="ARBA" id="ARBA00023002"/>
    </source>
</evidence>
<reference evidence="7 8" key="1">
    <citation type="submission" date="2021-05" db="EMBL/GenBank/DDBJ databases">
        <title>The draft genome of Geobacter pelophilus DSM 12255.</title>
        <authorList>
            <person name="Xu Z."/>
            <person name="Masuda Y."/>
            <person name="Itoh H."/>
            <person name="Senoo K."/>
        </authorList>
    </citation>
    <scope>NUCLEOTIDE SEQUENCE [LARGE SCALE GENOMIC DNA]</scope>
    <source>
        <strain evidence="7 8">DSM 12255</strain>
    </source>
</reference>
<keyword evidence="4" id="KW-0862">Zinc</keyword>
<evidence type="ECO:0000256" key="4">
    <source>
        <dbReference type="ARBA" id="ARBA00022833"/>
    </source>
</evidence>
<evidence type="ECO:0000256" key="2">
    <source>
        <dbReference type="ARBA" id="ARBA00007581"/>
    </source>
</evidence>
<dbReference type="InterPro" id="IPR014436">
    <property type="entry name" value="Extradiol_dOase_DODA"/>
</dbReference>
<keyword evidence="8" id="KW-1185">Reference proteome</keyword>
<dbReference type="GO" id="GO:0008198">
    <property type="term" value="F:ferrous iron binding"/>
    <property type="evidence" value="ECO:0007669"/>
    <property type="project" value="InterPro"/>
</dbReference>
<dbReference type="PANTHER" id="PTHR30096:SF0">
    <property type="entry name" value="4,5-DOPA DIOXYGENASE EXTRADIOL-LIKE PROTEIN"/>
    <property type="match status" value="1"/>
</dbReference>
<dbReference type="PIRSF" id="PIRSF006157">
    <property type="entry name" value="Doxgns_DODA"/>
    <property type="match status" value="1"/>
</dbReference>
<dbReference type="SUPFAM" id="SSF53213">
    <property type="entry name" value="LigB-like"/>
    <property type="match status" value="1"/>
</dbReference>
<dbReference type="GO" id="GO:0008270">
    <property type="term" value="F:zinc ion binding"/>
    <property type="evidence" value="ECO:0007669"/>
    <property type="project" value="InterPro"/>
</dbReference>
<comment type="cofactor">
    <cofactor evidence="1">
        <name>Zn(2+)</name>
        <dbReference type="ChEBI" id="CHEBI:29105"/>
    </cofactor>
</comment>
<dbReference type="AlphaFoldDB" id="A0AAW4LBQ1"/>
<accession>A0AAW4LBQ1</accession>
<gene>
    <name evidence="7" type="ORF">KI809_09930</name>
</gene>
<organism evidence="7 8">
    <name type="scientific">Geoanaerobacter pelophilus</name>
    <dbReference type="NCBI Taxonomy" id="60036"/>
    <lineage>
        <taxon>Bacteria</taxon>
        <taxon>Pseudomonadati</taxon>
        <taxon>Thermodesulfobacteriota</taxon>
        <taxon>Desulfuromonadia</taxon>
        <taxon>Geobacterales</taxon>
        <taxon>Geobacteraceae</taxon>
        <taxon>Geoanaerobacter</taxon>
    </lineage>
</organism>
<proteinExistence type="inferred from homology"/>
<keyword evidence="7" id="KW-0223">Dioxygenase</keyword>
<dbReference type="Gene3D" id="3.40.830.10">
    <property type="entry name" value="LigB-like"/>
    <property type="match status" value="1"/>
</dbReference>
<dbReference type="RefSeq" id="WP_214171372.1">
    <property type="nucleotide sequence ID" value="NZ_JAHCVJ010000003.1"/>
</dbReference>
<dbReference type="Pfam" id="PF02900">
    <property type="entry name" value="LigB"/>
    <property type="match status" value="1"/>
</dbReference>
<keyword evidence="5" id="KW-0560">Oxidoreductase</keyword>
<evidence type="ECO:0000313" key="8">
    <source>
        <dbReference type="Proteomes" id="UP000811899"/>
    </source>
</evidence>
<comment type="caution">
    <text evidence="7">The sequence shown here is derived from an EMBL/GenBank/DDBJ whole genome shotgun (WGS) entry which is preliminary data.</text>
</comment>
<dbReference type="EMBL" id="JAHCVJ010000003">
    <property type="protein sequence ID" value="MBT0664616.1"/>
    <property type="molecule type" value="Genomic_DNA"/>
</dbReference>
<feature type="domain" description="Extradiol ring-cleavage dioxygenase class III enzyme subunit B" evidence="6">
    <location>
        <begin position="26"/>
        <end position="247"/>
    </location>
</feature>
<dbReference type="InterPro" id="IPR004183">
    <property type="entry name" value="Xdiol_dOase_suB"/>
</dbReference>
<name>A0AAW4LBQ1_9BACT</name>
<protein>
    <submittedName>
        <fullName evidence="7">Dioxygenase</fullName>
    </submittedName>
</protein>
<comment type="similarity">
    <text evidence="2">Belongs to the DODA-type extradiol aromatic ring-opening dioxygenase family.</text>
</comment>
<dbReference type="Proteomes" id="UP000811899">
    <property type="component" value="Unassembled WGS sequence"/>
</dbReference>
<sequence length="258" mass="28590">MTKKFPTLFVSHGAPSLIIENCPTRDFLQRLGKDIGHPKGIVCVSAHWTTQEPRVTMHPQPSTIYDFGGFPDELYSLKYPAPGDPALAKRVLALLHSQGIPGETDMSRGYDHGAWVPLMLMYPEADIPLVQLSVQPHLEPEHHLAMGKALQPLLDDEVLIIASGSATHNLRDFFGRKLDATLLPYAQEFTTWLKTCVIEGRTDDLLDYTNRGPHALQNHPTPEHFLPFFVSLGGGGVGRVLHDAYTFGAIAMTAFSWQ</sequence>
<dbReference type="PANTHER" id="PTHR30096">
    <property type="entry name" value="4,5-DOPA DIOXYGENASE EXTRADIOL-LIKE PROTEIN"/>
    <property type="match status" value="1"/>
</dbReference>
<evidence type="ECO:0000259" key="6">
    <source>
        <dbReference type="Pfam" id="PF02900"/>
    </source>
</evidence>
<dbReference type="GO" id="GO:0016702">
    <property type="term" value="F:oxidoreductase activity, acting on single donors with incorporation of molecular oxygen, incorporation of two atoms of oxygen"/>
    <property type="evidence" value="ECO:0007669"/>
    <property type="project" value="UniProtKB-ARBA"/>
</dbReference>
<evidence type="ECO:0000256" key="1">
    <source>
        <dbReference type="ARBA" id="ARBA00001947"/>
    </source>
</evidence>
<evidence type="ECO:0000256" key="3">
    <source>
        <dbReference type="ARBA" id="ARBA00022723"/>
    </source>
</evidence>
<evidence type="ECO:0000313" key="7">
    <source>
        <dbReference type="EMBL" id="MBT0664616.1"/>
    </source>
</evidence>
<dbReference type="CDD" id="cd07363">
    <property type="entry name" value="45_DOPA_Dioxygenase"/>
    <property type="match status" value="1"/>
</dbReference>
<keyword evidence="3" id="KW-0479">Metal-binding</keyword>